<dbReference type="Proteomes" id="UP000027432">
    <property type="component" value="Unassembled WGS sequence"/>
</dbReference>
<dbReference type="eggNOG" id="COG0522">
    <property type="taxonomic scope" value="Bacteria"/>
</dbReference>
<feature type="domain" description="Small ribosomal subunit protein uS4 N-terminal" evidence="11">
    <location>
        <begin position="3"/>
        <end position="93"/>
    </location>
</feature>
<evidence type="ECO:0000256" key="8">
    <source>
        <dbReference type="RuleBase" id="RU003699"/>
    </source>
</evidence>
<dbReference type="GO" id="GO:0019843">
    <property type="term" value="F:rRNA binding"/>
    <property type="evidence" value="ECO:0007669"/>
    <property type="project" value="UniProtKB-UniRule"/>
</dbReference>
<dbReference type="InterPro" id="IPR002942">
    <property type="entry name" value="S4_RNA-bd"/>
</dbReference>
<evidence type="ECO:0000256" key="9">
    <source>
        <dbReference type="SAM" id="MobiDB-lite"/>
    </source>
</evidence>
<gene>
    <name evidence="7" type="primary">rpsD</name>
    <name evidence="12" type="ORF">TP2_02645</name>
</gene>
<comment type="function">
    <text evidence="7">One of the primary rRNA binding proteins, it binds directly to 16S rRNA where it nucleates assembly of the body of the 30S subunit.</text>
</comment>
<dbReference type="Pfam" id="PF00163">
    <property type="entry name" value="Ribosomal_S4"/>
    <property type="match status" value="1"/>
</dbReference>
<dbReference type="SMART" id="SM01390">
    <property type="entry name" value="Ribosomal_S4"/>
    <property type="match status" value="1"/>
</dbReference>
<dbReference type="Gene3D" id="3.10.290.10">
    <property type="entry name" value="RNA-binding S4 domain"/>
    <property type="match status" value="1"/>
</dbReference>
<name>A0A074JJ53_9RHOB</name>
<comment type="similarity">
    <text evidence="1 7 8">Belongs to the universal ribosomal protein uS4 family.</text>
</comment>
<reference evidence="12 13" key="1">
    <citation type="submission" date="2013-07" db="EMBL/GenBank/DDBJ databases">
        <title>Thioclava pacifica DSM 10166 Genome Sequencing.</title>
        <authorList>
            <person name="Lai Q."/>
            <person name="Shao Z."/>
        </authorList>
    </citation>
    <scope>NUCLEOTIDE SEQUENCE [LARGE SCALE GENOMIC DNA]</scope>
    <source>
        <strain evidence="12 13">DSM 10166</strain>
    </source>
</reference>
<dbReference type="GO" id="GO:0003735">
    <property type="term" value="F:structural constituent of ribosome"/>
    <property type="evidence" value="ECO:0007669"/>
    <property type="project" value="InterPro"/>
</dbReference>
<evidence type="ECO:0000259" key="10">
    <source>
        <dbReference type="SMART" id="SM00363"/>
    </source>
</evidence>
<organism evidence="12 13">
    <name type="scientific">Thioclava pacifica DSM 10166</name>
    <dbReference type="NCBI Taxonomy" id="1353537"/>
    <lineage>
        <taxon>Bacteria</taxon>
        <taxon>Pseudomonadati</taxon>
        <taxon>Pseudomonadota</taxon>
        <taxon>Alphaproteobacteria</taxon>
        <taxon>Rhodobacterales</taxon>
        <taxon>Paracoccaceae</taxon>
        <taxon>Thioclava</taxon>
    </lineage>
</organism>
<dbReference type="InterPro" id="IPR036986">
    <property type="entry name" value="S4_RNA-bd_sf"/>
</dbReference>
<dbReference type="HAMAP" id="MF_01306_B">
    <property type="entry name" value="Ribosomal_uS4_B"/>
    <property type="match status" value="1"/>
</dbReference>
<dbReference type="GO" id="GO:0042274">
    <property type="term" value="P:ribosomal small subunit biogenesis"/>
    <property type="evidence" value="ECO:0007669"/>
    <property type="project" value="TreeGrafter"/>
</dbReference>
<feature type="domain" description="RNA-binding S4" evidence="10">
    <location>
        <begin position="94"/>
        <end position="158"/>
    </location>
</feature>
<evidence type="ECO:0000256" key="3">
    <source>
        <dbReference type="ARBA" id="ARBA00022884"/>
    </source>
</evidence>
<dbReference type="SUPFAM" id="SSF55174">
    <property type="entry name" value="Alpha-L RNA-binding motif"/>
    <property type="match status" value="1"/>
</dbReference>
<evidence type="ECO:0000313" key="12">
    <source>
        <dbReference type="EMBL" id="KEO55925.1"/>
    </source>
</evidence>
<evidence type="ECO:0000259" key="11">
    <source>
        <dbReference type="SMART" id="SM01390"/>
    </source>
</evidence>
<comment type="function">
    <text evidence="7">With S5 and S12 plays an important role in translational accuracy.</text>
</comment>
<keyword evidence="2 7" id="KW-0699">rRNA-binding</keyword>
<dbReference type="InterPro" id="IPR005709">
    <property type="entry name" value="Ribosomal_uS4_bac-type"/>
</dbReference>
<proteinExistence type="inferred from homology"/>
<dbReference type="Gene3D" id="1.10.1050.10">
    <property type="entry name" value="Ribosomal Protein S4 Delta 41, Chain A, domain 1"/>
    <property type="match status" value="1"/>
</dbReference>
<keyword evidence="13" id="KW-1185">Reference proteome</keyword>
<comment type="caution">
    <text evidence="12">The sequence shown here is derived from an EMBL/GenBank/DDBJ whole genome shotgun (WGS) entry which is preliminary data.</text>
</comment>
<dbReference type="GO" id="GO:0015935">
    <property type="term" value="C:small ribosomal subunit"/>
    <property type="evidence" value="ECO:0007669"/>
    <property type="project" value="InterPro"/>
</dbReference>
<evidence type="ECO:0000256" key="6">
    <source>
        <dbReference type="ARBA" id="ARBA00035254"/>
    </source>
</evidence>
<dbReference type="InterPro" id="IPR018079">
    <property type="entry name" value="Ribosomal_uS4_CS"/>
</dbReference>
<evidence type="ECO:0000256" key="5">
    <source>
        <dbReference type="ARBA" id="ARBA00023274"/>
    </source>
</evidence>
<accession>A0A074JJ53</accession>
<keyword evidence="3 7" id="KW-0694">RNA-binding</keyword>
<dbReference type="NCBIfam" id="NF003717">
    <property type="entry name" value="PRK05327.1"/>
    <property type="match status" value="1"/>
</dbReference>
<dbReference type="SMART" id="SM00363">
    <property type="entry name" value="S4"/>
    <property type="match status" value="1"/>
</dbReference>
<keyword evidence="5 7" id="KW-0687">Ribonucleoprotein</keyword>
<dbReference type="PROSITE" id="PS50889">
    <property type="entry name" value="S4"/>
    <property type="match status" value="1"/>
</dbReference>
<dbReference type="AlphaFoldDB" id="A0A074JJ53"/>
<sequence length="206" mass="23735">MTKRTSAKYKIDRRLGENIWGRAKSPVNRREYGPGQHGQRRKGKMSDFGTQLRAKQKLKGYYGDLTEKQFRRIYAEAERVKGDTGENLIGLLERRLDALVYRAKFVPTVFAARQFVNHGHVLVNGKKVNIPSYRLKEGDVVEVREKSKQMALFLEAVQSAERDVPDYLEVDHNKMIAKFVRTPALSDVPYAVMMEPNLVVEFYAKN</sequence>
<protein>
    <recommendedName>
        <fullName evidence="6 7">Small ribosomal subunit protein uS4</fullName>
    </recommendedName>
</protein>
<dbReference type="STRING" id="1353537.TP2_02645"/>
<feature type="region of interest" description="Disordered" evidence="9">
    <location>
        <begin position="26"/>
        <end position="49"/>
    </location>
</feature>
<dbReference type="NCBIfam" id="TIGR01017">
    <property type="entry name" value="rpsD_bact"/>
    <property type="match status" value="1"/>
</dbReference>
<evidence type="ECO:0000256" key="7">
    <source>
        <dbReference type="HAMAP-Rule" id="MF_01306"/>
    </source>
</evidence>
<evidence type="ECO:0000256" key="4">
    <source>
        <dbReference type="ARBA" id="ARBA00022980"/>
    </source>
</evidence>
<dbReference type="EMBL" id="AUND01000001">
    <property type="protein sequence ID" value="KEO55925.1"/>
    <property type="molecule type" value="Genomic_DNA"/>
</dbReference>
<dbReference type="InterPro" id="IPR022801">
    <property type="entry name" value="Ribosomal_uS4"/>
</dbReference>
<dbReference type="GO" id="GO:0006412">
    <property type="term" value="P:translation"/>
    <property type="evidence" value="ECO:0007669"/>
    <property type="project" value="UniProtKB-UniRule"/>
</dbReference>
<keyword evidence="4 7" id="KW-0689">Ribosomal protein</keyword>
<dbReference type="RefSeq" id="WP_038072948.1">
    <property type="nucleotide sequence ID" value="NZ_AUND01000001.1"/>
</dbReference>
<evidence type="ECO:0000256" key="1">
    <source>
        <dbReference type="ARBA" id="ARBA00007465"/>
    </source>
</evidence>
<dbReference type="PROSITE" id="PS00632">
    <property type="entry name" value="RIBOSOMAL_S4"/>
    <property type="match status" value="1"/>
</dbReference>
<dbReference type="CDD" id="cd00165">
    <property type="entry name" value="S4"/>
    <property type="match status" value="1"/>
</dbReference>
<dbReference type="OrthoDB" id="9803672at2"/>
<dbReference type="PANTHER" id="PTHR11831:SF4">
    <property type="entry name" value="SMALL RIBOSOMAL SUBUNIT PROTEIN US4M"/>
    <property type="match status" value="1"/>
</dbReference>
<dbReference type="PANTHER" id="PTHR11831">
    <property type="entry name" value="30S 40S RIBOSOMAL PROTEIN"/>
    <property type="match status" value="1"/>
</dbReference>
<evidence type="ECO:0000313" key="13">
    <source>
        <dbReference type="Proteomes" id="UP000027432"/>
    </source>
</evidence>
<comment type="subunit">
    <text evidence="7">Part of the 30S ribosomal subunit. Contacts protein S5. The interaction surface between S4 and S5 is involved in control of translational fidelity.</text>
</comment>
<evidence type="ECO:0000256" key="2">
    <source>
        <dbReference type="ARBA" id="ARBA00022730"/>
    </source>
</evidence>
<dbReference type="FunFam" id="3.10.290.10:FF:000001">
    <property type="entry name" value="30S ribosomal protein S4"/>
    <property type="match status" value="1"/>
</dbReference>
<dbReference type="InterPro" id="IPR001912">
    <property type="entry name" value="Ribosomal_uS4_N"/>
</dbReference>
<dbReference type="Pfam" id="PF01479">
    <property type="entry name" value="S4"/>
    <property type="match status" value="1"/>
</dbReference>